<proteinExistence type="predicted"/>
<evidence type="ECO:0000256" key="1">
    <source>
        <dbReference type="SAM" id="Phobius"/>
    </source>
</evidence>
<feature type="transmembrane region" description="Helical" evidence="1">
    <location>
        <begin position="132"/>
        <end position="152"/>
    </location>
</feature>
<evidence type="ECO:0000313" key="2">
    <source>
        <dbReference type="EMBL" id="SDT87791.1"/>
    </source>
</evidence>
<keyword evidence="1" id="KW-1133">Transmembrane helix</keyword>
<keyword evidence="1" id="KW-0812">Transmembrane</keyword>
<feature type="transmembrane region" description="Helical" evidence="1">
    <location>
        <begin position="172"/>
        <end position="196"/>
    </location>
</feature>
<dbReference type="InterPro" id="IPR004676">
    <property type="entry name" value="Cd-R_transporter"/>
</dbReference>
<feature type="transmembrane region" description="Helical" evidence="1">
    <location>
        <begin position="66"/>
        <end position="84"/>
    </location>
</feature>
<feature type="transmembrane region" description="Helical" evidence="1">
    <location>
        <begin position="105"/>
        <end position="126"/>
    </location>
</feature>
<dbReference type="Proteomes" id="UP000198976">
    <property type="component" value="Chromosome I"/>
</dbReference>
<evidence type="ECO:0000313" key="3">
    <source>
        <dbReference type="Proteomes" id="UP000198976"/>
    </source>
</evidence>
<dbReference type="Pfam" id="PF03596">
    <property type="entry name" value="Cad"/>
    <property type="match status" value="1"/>
</dbReference>
<feature type="transmembrane region" description="Helical" evidence="1">
    <location>
        <begin position="6"/>
        <end position="27"/>
    </location>
</feature>
<name>A0ABY0V5R5_9ACTO</name>
<feature type="transmembrane region" description="Helical" evidence="1">
    <location>
        <begin position="39"/>
        <end position="60"/>
    </location>
</feature>
<dbReference type="RefSeq" id="WP_092648311.1">
    <property type="nucleotide sequence ID" value="NZ_LT629792.1"/>
</dbReference>
<dbReference type="NCBIfam" id="TIGR00779">
    <property type="entry name" value="cad"/>
    <property type="match status" value="1"/>
</dbReference>
<keyword evidence="1" id="KW-0472">Membrane</keyword>
<accession>A0ABY0V5R5</accession>
<dbReference type="EMBL" id="LT629792">
    <property type="protein sequence ID" value="SDT87791.1"/>
    <property type="molecule type" value="Genomic_DNA"/>
</dbReference>
<organism evidence="2 3">
    <name type="scientific">Schaalia radingae</name>
    <dbReference type="NCBI Taxonomy" id="131110"/>
    <lineage>
        <taxon>Bacteria</taxon>
        <taxon>Bacillati</taxon>
        <taxon>Actinomycetota</taxon>
        <taxon>Actinomycetes</taxon>
        <taxon>Actinomycetales</taxon>
        <taxon>Actinomycetaceae</taxon>
        <taxon>Schaalia</taxon>
    </lineage>
</organism>
<sequence length="209" mass="22555">MDIILSAALVFVSTSIDYLFILTILFATQGKQHRKSVYFGQYLGTGILVAVSLVAASFLNFIPQEWMIGLLGLIPIALGIRAVLVDEDVDEDEIEEQLSKKGSTILAFAGLTLAMGGDNVGIYVPYFTGKTVVQILIIVAVFALGILGLCVLSQRLASVPAIGETVEKYERIIVPIVFIGLGIYILVENGTFTYLWTLNALSPIIPGTI</sequence>
<gene>
    <name evidence="2" type="ORF">SAMN04489714_0473</name>
</gene>
<protein>
    <submittedName>
        <fullName evidence="2">Cadmium resistance transporter (Or sequestration) family protein</fullName>
    </submittedName>
</protein>
<reference evidence="2 3" key="1">
    <citation type="submission" date="2016-10" db="EMBL/GenBank/DDBJ databases">
        <authorList>
            <person name="Varghese N."/>
            <person name="Submissions S."/>
        </authorList>
    </citation>
    <scope>NUCLEOTIDE SEQUENCE [LARGE SCALE GENOMIC DNA]</scope>
    <source>
        <strain evidence="2 3">DSM 9169</strain>
    </source>
</reference>
<keyword evidence="3" id="KW-1185">Reference proteome</keyword>